<keyword evidence="1" id="KW-1133">Transmembrane helix</keyword>
<sequence>MSKLLYGLAIIFLIVWAIGFFAYGLGLIIHIFLLGAVVAMIIKLTKEK</sequence>
<feature type="transmembrane region" description="Helical" evidence="1">
    <location>
        <begin position="27"/>
        <end position="45"/>
    </location>
</feature>
<dbReference type="NCBIfam" id="NF033488">
    <property type="entry name" value="lmo0937_fam_TM"/>
    <property type="match status" value="1"/>
</dbReference>
<keyword evidence="1" id="KW-0812">Transmembrane</keyword>
<dbReference type="RefSeq" id="WP_198841106.1">
    <property type="nucleotide sequence ID" value="NZ_JAEHFJ010000004.1"/>
</dbReference>
<gene>
    <name evidence="2" type="ORF">JBL43_08890</name>
</gene>
<evidence type="ECO:0000313" key="3">
    <source>
        <dbReference type="Proteomes" id="UP000623301"/>
    </source>
</evidence>
<reference evidence="2 3" key="1">
    <citation type="submission" date="2020-12" db="EMBL/GenBank/DDBJ databases">
        <title>Aureibaculum luteum sp. nov. and Aureibaculum flavum sp. nov., novel members of the family Flavobacteriaceae isolated from Antarctic intertidal sediments.</title>
        <authorList>
            <person name="He X."/>
            <person name="Zhang X."/>
        </authorList>
    </citation>
    <scope>NUCLEOTIDE SEQUENCE [LARGE SCALE GENOMIC DNA]</scope>
    <source>
        <strain evidence="2 3">A20</strain>
    </source>
</reference>
<proteinExistence type="predicted"/>
<dbReference type="InterPro" id="IPR043727">
    <property type="entry name" value="Lmo0937-like"/>
</dbReference>
<organism evidence="2 3">
    <name type="scientific">Aureibaculum flavum</name>
    <dbReference type="NCBI Taxonomy" id="2795986"/>
    <lineage>
        <taxon>Bacteria</taxon>
        <taxon>Pseudomonadati</taxon>
        <taxon>Bacteroidota</taxon>
        <taxon>Flavobacteriia</taxon>
        <taxon>Flavobacteriales</taxon>
        <taxon>Flavobacteriaceae</taxon>
        <taxon>Aureibaculum</taxon>
    </lineage>
</organism>
<name>A0ABS0WQU4_9FLAO</name>
<keyword evidence="3" id="KW-1185">Reference proteome</keyword>
<evidence type="ECO:0000313" key="2">
    <source>
        <dbReference type="EMBL" id="MBJ2174353.1"/>
    </source>
</evidence>
<comment type="caution">
    <text evidence="2">The sequence shown here is derived from an EMBL/GenBank/DDBJ whole genome shotgun (WGS) entry which is preliminary data.</text>
</comment>
<accession>A0ABS0WQU4</accession>
<keyword evidence="1" id="KW-0472">Membrane</keyword>
<dbReference type="EMBL" id="JAEHFJ010000004">
    <property type="protein sequence ID" value="MBJ2174353.1"/>
    <property type="molecule type" value="Genomic_DNA"/>
</dbReference>
<evidence type="ECO:0000256" key="1">
    <source>
        <dbReference type="SAM" id="Phobius"/>
    </source>
</evidence>
<protein>
    <submittedName>
        <fullName evidence="2">Lmo0937 family membrane protein</fullName>
    </submittedName>
</protein>
<dbReference type="Pfam" id="PF18919">
    <property type="entry name" value="DUF5670"/>
    <property type="match status" value="1"/>
</dbReference>
<dbReference type="Proteomes" id="UP000623301">
    <property type="component" value="Unassembled WGS sequence"/>
</dbReference>